<dbReference type="EMBL" id="CM020618">
    <property type="protein sequence ID" value="KAK1859574.1"/>
    <property type="molecule type" value="Genomic_DNA"/>
</dbReference>
<organism evidence="1 2">
    <name type="scientific">Pyropia yezoensis</name>
    <name type="common">Susabi-nori</name>
    <name type="synonym">Porphyra yezoensis</name>
    <dbReference type="NCBI Taxonomy" id="2788"/>
    <lineage>
        <taxon>Eukaryota</taxon>
        <taxon>Rhodophyta</taxon>
        <taxon>Bangiophyceae</taxon>
        <taxon>Bangiales</taxon>
        <taxon>Bangiaceae</taxon>
        <taxon>Pyropia</taxon>
    </lineage>
</organism>
<sequence length="200" mass="21444">MEPELLSDTMVTAPLFTQLTYMLRLAHVSAGEAGIFGSYAAKRLHSVAQGRVEEASAARGVTSGVNMEKAAKIDNVIANKADSDVRVLWWVHSVLPEKLGGVAQEASAEAMRAVPLSPSDGDKLTAALDAQAEFLAKTGFKIPAKMTYSALRKVLNKLAVHDRAVSRVEQILSSSPFKERLAAAMKNIGKTYLEPKVAPP</sequence>
<evidence type="ECO:0000313" key="1">
    <source>
        <dbReference type="EMBL" id="KAK1859574.1"/>
    </source>
</evidence>
<reference evidence="1" key="1">
    <citation type="submission" date="2019-11" db="EMBL/GenBank/DDBJ databases">
        <title>Nori genome reveals adaptations in red seaweeds to the harsh intertidal environment.</title>
        <authorList>
            <person name="Wang D."/>
            <person name="Mao Y."/>
        </authorList>
    </citation>
    <scope>NUCLEOTIDE SEQUENCE</scope>
    <source>
        <tissue evidence="1">Gametophyte</tissue>
    </source>
</reference>
<evidence type="ECO:0000313" key="2">
    <source>
        <dbReference type="Proteomes" id="UP000798662"/>
    </source>
</evidence>
<accession>A0ACC3BNS2</accession>
<proteinExistence type="predicted"/>
<protein>
    <submittedName>
        <fullName evidence="1">Uncharacterized protein</fullName>
    </submittedName>
</protein>
<comment type="caution">
    <text evidence="1">The sequence shown here is derived from an EMBL/GenBank/DDBJ whole genome shotgun (WGS) entry which is preliminary data.</text>
</comment>
<name>A0ACC3BNS2_PYRYE</name>
<gene>
    <name evidence="1" type="ORF">I4F81_002169</name>
</gene>
<keyword evidence="2" id="KW-1185">Reference proteome</keyword>
<dbReference type="Proteomes" id="UP000798662">
    <property type="component" value="Chromosome 1"/>
</dbReference>